<dbReference type="PROSITE" id="PS52016">
    <property type="entry name" value="TONB_DEPENDENT_REC_3"/>
    <property type="match status" value="1"/>
</dbReference>
<dbReference type="InterPro" id="IPR039426">
    <property type="entry name" value="TonB-dep_rcpt-like"/>
</dbReference>
<evidence type="ECO:0000256" key="2">
    <source>
        <dbReference type="ARBA" id="ARBA00022448"/>
    </source>
</evidence>
<evidence type="ECO:0000256" key="3">
    <source>
        <dbReference type="ARBA" id="ARBA00022452"/>
    </source>
</evidence>
<dbReference type="Proteomes" id="UP000271227">
    <property type="component" value="Unassembled WGS sequence"/>
</dbReference>
<dbReference type="InterPro" id="IPR012910">
    <property type="entry name" value="Plug_dom"/>
</dbReference>
<feature type="domain" description="TonB-dependent receptor-like beta-barrel" evidence="14">
    <location>
        <begin position="280"/>
        <end position="737"/>
    </location>
</feature>
<evidence type="ECO:0000313" key="16">
    <source>
        <dbReference type="EMBL" id="RMB12225.1"/>
    </source>
</evidence>
<keyword evidence="4" id="KW-0410">Iron transport</keyword>
<evidence type="ECO:0000259" key="14">
    <source>
        <dbReference type="Pfam" id="PF00593"/>
    </source>
</evidence>
<evidence type="ECO:0000256" key="4">
    <source>
        <dbReference type="ARBA" id="ARBA00022496"/>
    </source>
</evidence>
<dbReference type="RefSeq" id="WP_170163591.1">
    <property type="nucleotide sequence ID" value="NZ_REFR01000009.1"/>
</dbReference>
<dbReference type="InterPro" id="IPR000531">
    <property type="entry name" value="Beta-barrel_TonB"/>
</dbReference>
<organism evidence="16 17">
    <name type="scientific">Eilatimonas milleporae</name>
    <dbReference type="NCBI Taxonomy" id="911205"/>
    <lineage>
        <taxon>Bacteria</taxon>
        <taxon>Pseudomonadati</taxon>
        <taxon>Pseudomonadota</taxon>
        <taxon>Alphaproteobacteria</taxon>
        <taxon>Kordiimonadales</taxon>
        <taxon>Kordiimonadaceae</taxon>
        <taxon>Eilatimonas</taxon>
    </lineage>
</organism>
<evidence type="ECO:0000256" key="13">
    <source>
        <dbReference type="SAM" id="SignalP"/>
    </source>
</evidence>
<keyword evidence="2 11" id="KW-0813">Transport</keyword>
<evidence type="ECO:0000256" key="1">
    <source>
        <dbReference type="ARBA" id="ARBA00004571"/>
    </source>
</evidence>
<dbReference type="EMBL" id="REFR01000009">
    <property type="protein sequence ID" value="RMB12225.1"/>
    <property type="molecule type" value="Genomic_DNA"/>
</dbReference>
<keyword evidence="5 11" id="KW-0812">Transmembrane</keyword>
<keyword evidence="7" id="KW-0406">Ion transport</keyword>
<proteinExistence type="inferred from homology"/>
<evidence type="ECO:0000256" key="5">
    <source>
        <dbReference type="ARBA" id="ARBA00022692"/>
    </source>
</evidence>
<evidence type="ECO:0000256" key="6">
    <source>
        <dbReference type="ARBA" id="ARBA00023004"/>
    </source>
</evidence>
<keyword evidence="6" id="KW-0408">Iron</keyword>
<evidence type="ECO:0000256" key="9">
    <source>
        <dbReference type="ARBA" id="ARBA00023136"/>
    </source>
</evidence>
<keyword evidence="3 11" id="KW-1134">Transmembrane beta strand</keyword>
<keyword evidence="13" id="KW-0732">Signal</keyword>
<evidence type="ECO:0000256" key="7">
    <source>
        <dbReference type="ARBA" id="ARBA00023065"/>
    </source>
</evidence>
<protein>
    <submittedName>
        <fullName evidence="16">Outer membrane receptor protein involved in Fe transport</fullName>
    </submittedName>
</protein>
<comment type="caution">
    <text evidence="16">The sequence shown here is derived from an EMBL/GenBank/DDBJ whole genome shotgun (WGS) entry which is preliminary data.</text>
</comment>
<dbReference type="Gene3D" id="2.170.130.10">
    <property type="entry name" value="TonB-dependent receptor, plug domain"/>
    <property type="match status" value="1"/>
</dbReference>
<keyword evidence="10 11" id="KW-0998">Cell outer membrane</keyword>
<dbReference type="Gene3D" id="2.40.170.20">
    <property type="entry name" value="TonB-dependent receptor, beta-barrel domain"/>
    <property type="match status" value="1"/>
</dbReference>
<dbReference type="AlphaFoldDB" id="A0A3M0CTE6"/>
<evidence type="ECO:0000259" key="15">
    <source>
        <dbReference type="Pfam" id="PF07715"/>
    </source>
</evidence>
<comment type="similarity">
    <text evidence="11 12">Belongs to the TonB-dependent receptor family.</text>
</comment>
<keyword evidence="16" id="KW-0675">Receptor</keyword>
<dbReference type="PANTHER" id="PTHR32552:SF81">
    <property type="entry name" value="TONB-DEPENDENT OUTER MEMBRANE RECEPTOR"/>
    <property type="match status" value="1"/>
</dbReference>
<reference evidence="16 17" key="1">
    <citation type="submission" date="2018-10" db="EMBL/GenBank/DDBJ databases">
        <title>Genomic Encyclopedia of Archaeal and Bacterial Type Strains, Phase II (KMG-II): from individual species to whole genera.</title>
        <authorList>
            <person name="Goeker M."/>
        </authorList>
    </citation>
    <scope>NUCLEOTIDE SEQUENCE [LARGE SCALE GENOMIC DNA]</scope>
    <source>
        <strain evidence="16 17">DSM 25217</strain>
    </source>
</reference>
<evidence type="ECO:0000313" key="17">
    <source>
        <dbReference type="Proteomes" id="UP000271227"/>
    </source>
</evidence>
<keyword evidence="8 12" id="KW-0798">TonB box</keyword>
<name>A0A3M0CTE6_9PROT</name>
<dbReference type="GO" id="GO:0009279">
    <property type="term" value="C:cell outer membrane"/>
    <property type="evidence" value="ECO:0007669"/>
    <property type="project" value="UniProtKB-SubCell"/>
</dbReference>
<gene>
    <name evidence="16" type="ORF">BXY39_0718</name>
</gene>
<dbReference type="InParanoid" id="A0A3M0CTE6"/>
<keyword evidence="9 11" id="KW-0472">Membrane</keyword>
<sequence>MRSTAAAVVLMAPAYGSAVIAQSADTEETSITLEEITVTARKREESLQDTPVAVSAFTAENIQNFSMESIDDIARYTPGLSFSRAFGRTTERPVIRGAANILAGVQFGVESGTAYFVDGVYYAGDMQALDLDSLERVEVVKGPQSALYGRNTYAGAINFVTRGGTDEFEGRVTAQVAEHDQYEFYGRVSGPIAGEKLTGSFSARYYEYGGEWINEPTGETIGDEQSVNLNGIIDFNPNDAISIRARMNYTEDDDGVRPFALFKSDNNNCFPGLRSNANYDPNHLGFLNPPFGFIFDGIPNNDNPNQYYCGVIPATDVATQDVDGAPFIGVEREMVLGTLKGDFDFADGHTLTLQFGYRDQDRKTGSDSDHQTGSLNFVALSPFFAIPTTNALFNTSALDRSWDYSFEARVQSPQDRPFRWLLGVFYFDFTQANNEIDFAFTDDEDFQGPRRSRDTVENKAIFGMVEYDFTEDFTLTAELRVAEETKTLQQFATAISTATFDGEATFDSVAPRFIANYRFDDAVSMYANYAKGIKPGGLNGATGLEVDRENYDEEESDNYEVGLKADWFGGRLRTNIAAFLTQTNNYQLTTAVAAPGTNAVTSLVTNQGDAEIKGIEIDARAAITEDLQIGGTYALTDAEFTEGCDAFQYVLTSGGFQMSATPNVPAVADAPVLPGADCSIAGNQIPMTSRHMASAFIQYERPVHENFNFFFITDFSHESSKFVQVHNGSETGDANILGFRTGIRGATWELAVFGRNITDEDAIPVATRWFDVRQGFNTVAPEVGADNTFLGPRAPFASFRRGAQFGFQLSYDF</sequence>
<evidence type="ECO:0000256" key="8">
    <source>
        <dbReference type="ARBA" id="ARBA00023077"/>
    </source>
</evidence>
<dbReference type="Pfam" id="PF00593">
    <property type="entry name" value="TonB_dep_Rec_b-barrel"/>
    <property type="match status" value="1"/>
</dbReference>
<dbReference type="PANTHER" id="PTHR32552">
    <property type="entry name" value="FERRICHROME IRON RECEPTOR-RELATED"/>
    <property type="match status" value="1"/>
</dbReference>
<feature type="signal peptide" evidence="13">
    <location>
        <begin position="1"/>
        <end position="21"/>
    </location>
</feature>
<evidence type="ECO:0000256" key="12">
    <source>
        <dbReference type="RuleBase" id="RU003357"/>
    </source>
</evidence>
<dbReference type="CDD" id="cd01347">
    <property type="entry name" value="ligand_gated_channel"/>
    <property type="match status" value="1"/>
</dbReference>
<comment type="subcellular location">
    <subcellularLocation>
        <location evidence="1 11">Cell outer membrane</location>
        <topology evidence="1 11">Multi-pass membrane protein</topology>
    </subcellularLocation>
</comment>
<dbReference type="Pfam" id="PF07715">
    <property type="entry name" value="Plug"/>
    <property type="match status" value="1"/>
</dbReference>
<accession>A0A3M0CTE6</accession>
<feature type="domain" description="TonB-dependent receptor plug" evidence="15">
    <location>
        <begin position="47"/>
        <end position="156"/>
    </location>
</feature>
<dbReference type="SUPFAM" id="SSF56935">
    <property type="entry name" value="Porins"/>
    <property type="match status" value="1"/>
</dbReference>
<feature type="chain" id="PRO_5018010773" evidence="13">
    <location>
        <begin position="22"/>
        <end position="813"/>
    </location>
</feature>
<evidence type="ECO:0000256" key="11">
    <source>
        <dbReference type="PROSITE-ProRule" id="PRU01360"/>
    </source>
</evidence>
<dbReference type="InterPro" id="IPR036942">
    <property type="entry name" value="Beta-barrel_TonB_sf"/>
</dbReference>
<keyword evidence="17" id="KW-1185">Reference proteome</keyword>
<evidence type="ECO:0000256" key="10">
    <source>
        <dbReference type="ARBA" id="ARBA00023237"/>
    </source>
</evidence>
<dbReference type="InterPro" id="IPR037066">
    <property type="entry name" value="Plug_dom_sf"/>
</dbReference>
<dbReference type="GO" id="GO:0006826">
    <property type="term" value="P:iron ion transport"/>
    <property type="evidence" value="ECO:0007669"/>
    <property type="project" value="UniProtKB-KW"/>
</dbReference>